<feature type="non-terminal residue" evidence="2">
    <location>
        <position position="93"/>
    </location>
</feature>
<accession>A0A371HHL7</accession>
<feature type="region of interest" description="Disordered" evidence="1">
    <location>
        <begin position="44"/>
        <end position="93"/>
    </location>
</feature>
<keyword evidence="3" id="KW-1185">Reference proteome</keyword>
<evidence type="ECO:0000256" key="1">
    <source>
        <dbReference type="SAM" id="MobiDB-lite"/>
    </source>
</evidence>
<comment type="caution">
    <text evidence="2">The sequence shown here is derived from an EMBL/GenBank/DDBJ whole genome shotgun (WGS) entry which is preliminary data.</text>
</comment>
<feature type="non-terminal residue" evidence="2">
    <location>
        <position position="1"/>
    </location>
</feature>
<protein>
    <submittedName>
        <fullName evidence="2">Uncharacterized protein</fullName>
    </submittedName>
</protein>
<gene>
    <name evidence="2" type="ORF">CR513_14330</name>
</gene>
<dbReference type="Proteomes" id="UP000257109">
    <property type="component" value="Unassembled WGS sequence"/>
</dbReference>
<sequence>MSLRKEQFPHLKKSKLLPRGDDTFKIIKKVNDDAYIVEMPREFGGKSNSLEEGEDDAYLEGHSQEDEVEEGTPGFEGPMMKGRLKKIHKEVHK</sequence>
<dbReference type="EMBL" id="QJKJ01002571">
    <property type="protein sequence ID" value="RDY02249.1"/>
    <property type="molecule type" value="Genomic_DNA"/>
</dbReference>
<reference evidence="2" key="1">
    <citation type="submission" date="2018-05" db="EMBL/GenBank/DDBJ databases">
        <title>Draft genome of Mucuna pruriens seed.</title>
        <authorList>
            <person name="Nnadi N.E."/>
            <person name="Vos R."/>
            <person name="Hasami M.H."/>
            <person name="Devisetty U.K."/>
            <person name="Aguiy J.C."/>
        </authorList>
    </citation>
    <scope>NUCLEOTIDE SEQUENCE [LARGE SCALE GENOMIC DNA]</scope>
    <source>
        <strain evidence="2">JCA_2017</strain>
    </source>
</reference>
<evidence type="ECO:0000313" key="3">
    <source>
        <dbReference type="Proteomes" id="UP000257109"/>
    </source>
</evidence>
<dbReference type="AlphaFoldDB" id="A0A371HHL7"/>
<evidence type="ECO:0000313" key="2">
    <source>
        <dbReference type="EMBL" id="RDY02249.1"/>
    </source>
</evidence>
<feature type="compositionally biased region" description="Basic residues" evidence="1">
    <location>
        <begin position="82"/>
        <end position="93"/>
    </location>
</feature>
<name>A0A371HHL7_MUCPR</name>
<organism evidence="2 3">
    <name type="scientific">Mucuna pruriens</name>
    <name type="common">Velvet bean</name>
    <name type="synonym">Dolichos pruriens</name>
    <dbReference type="NCBI Taxonomy" id="157652"/>
    <lineage>
        <taxon>Eukaryota</taxon>
        <taxon>Viridiplantae</taxon>
        <taxon>Streptophyta</taxon>
        <taxon>Embryophyta</taxon>
        <taxon>Tracheophyta</taxon>
        <taxon>Spermatophyta</taxon>
        <taxon>Magnoliopsida</taxon>
        <taxon>eudicotyledons</taxon>
        <taxon>Gunneridae</taxon>
        <taxon>Pentapetalae</taxon>
        <taxon>rosids</taxon>
        <taxon>fabids</taxon>
        <taxon>Fabales</taxon>
        <taxon>Fabaceae</taxon>
        <taxon>Papilionoideae</taxon>
        <taxon>50 kb inversion clade</taxon>
        <taxon>NPAAA clade</taxon>
        <taxon>indigoferoid/millettioid clade</taxon>
        <taxon>Phaseoleae</taxon>
        <taxon>Mucuna</taxon>
    </lineage>
</organism>
<proteinExistence type="predicted"/>
<dbReference type="OrthoDB" id="909585at2759"/>